<sequence>MTPRSAPVEDGAMDVKTRTMKGHWLAMCLALPLTGCALGSVRQVKVDALGRYDEARGVTVEVKGEAPDAVKQELQESFQHGVESRARRPADASGEPLRLELHVVEAVSPEARSASVSEQVAEKARTTLGLTEFEKKSGRLALEGVLLAPQGEERLGLVRWESAGEPSALASRAGREAGEALGREMDYRREDFVTRRAADERLFLTPTPLTLEPGELVLSNDELLLFRLGVGLGRRVQFDLWGGGLPIPAATGVPLYAVHAVGGAGAAGLAVLGAFDLGLKVKLLDESRYVPGVSVSYDFLNLFVGAVGGGGIVLLGKGVAAGGVAGAAGANLQFNLFSVVAGKHFGNFQLTAGAYVLDNHHFIPQNAAITVGAVGTGGDDVGGGSGSESTPIPRIPTQLQAFVGAQYVLGPHSELAVEFFPRQPFRDSVGTTGVRWLLGADAPRGPIAFDRLRVRLDLAALWVYLPPSEGGRGGTPFPLPWVGLGLYKL</sequence>
<gene>
    <name evidence="1" type="ORF">AA314_01023</name>
</gene>
<dbReference type="RefSeq" id="WP_047854508.1">
    <property type="nucleotide sequence ID" value="NZ_CP011509.1"/>
</dbReference>
<evidence type="ECO:0000313" key="2">
    <source>
        <dbReference type="Proteomes" id="UP000035579"/>
    </source>
</evidence>
<dbReference type="EMBL" id="CP011509">
    <property type="protein sequence ID" value="AKI99396.1"/>
    <property type="molecule type" value="Genomic_DNA"/>
</dbReference>
<dbReference type="AlphaFoldDB" id="A0AAC8TB35"/>
<evidence type="ECO:0000313" key="1">
    <source>
        <dbReference type="EMBL" id="AKI99396.1"/>
    </source>
</evidence>
<dbReference type="Proteomes" id="UP000035579">
    <property type="component" value="Chromosome"/>
</dbReference>
<protein>
    <submittedName>
        <fullName evidence="1">Uncharacterized protein</fullName>
    </submittedName>
</protein>
<proteinExistence type="predicted"/>
<organism evidence="1 2">
    <name type="scientific">Archangium gephyra</name>
    <dbReference type="NCBI Taxonomy" id="48"/>
    <lineage>
        <taxon>Bacteria</taxon>
        <taxon>Pseudomonadati</taxon>
        <taxon>Myxococcota</taxon>
        <taxon>Myxococcia</taxon>
        <taxon>Myxococcales</taxon>
        <taxon>Cystobacterineae</taxon>
        <taxon>Archangiaceae</taxon>
        <taxon>Archangium</taxon>
    </lineage>
</organism>
<reference evidence="1 2" key="1">
    <citation type="submission" date="2015-05" db="EMBL/GenBank/DDBJ databases">
        <title>Genome assembly of Archangium gephyra DSM 2261.</title>
        <authorList>
            <person name="Sharma G."/>
            <person name="Subramanian S."/>
        </authorList>
    </citation>
    <scope>NUCLEOTIDE SEQUENCE [LARGE SCALE GENOMIC DNA]</scope>
    <source>
        <strain evidence="1 2">DSM 2261</strain>
    </source>
</reference>
<name>A0AAC8TB35_9BACT</name>
<accession>A0AAC8TB35</accession>
<dbReference type="KEGG" id="age:AA314_01023"/>